<evidence type="ECO:0008006" key="4">
    <source>
        <dbReference type="Google" id="ProtNLM"/>
    </source>
</evidence>
<dbReference type="PANTHER" id="PTHR38700:SF1">
    <property type="entry name" value="PH DOMAIN-CONTAINING PROTEIN"/>
    <property type="match status" value="1"/>
</dbReference>
<reference evidence="2 3" key="1">
    <citation type="submission" date="2024-01" db="EMBL/GenBank/DDBJ databases">
        <title>Complete genome of Cladobotryum mycophilum ATHUM6906.</title>
        <authorList>
            <person name="Christinaki A.C."/>
            <person name="Myridakis A.I."/>
            <person name="Kouvelis V.N."/>
        </authorList>
    </citation>
    <scope>NUCLEOTIDE SEQUENCE [LARGE SCALE GENOMIC DNA]</scope>
    <source>
        <strain evidence="2 3">ATHUM6906</strain>
    </source>
</reference>
<feature type="compositionally biased region" description="Pro residues" evidence="1">
    <location>
        <begin position="791"/>
        <end position="801"/>
    </location>
</feature>
<feature type="compositionally biased region" description="Low complexity" evidence="1">
    <location>
        <begin position="224"/>
        <end position="245"/>
    </location>
</feature>
<sequence length="921" mass="101933">MAAAGTTGALLPPPEPPQKTSRYRSLRGKSVSSRFNLFRDPDAQDPPVPRIRSKSVAGIRNASISKPVPMPTDIPPIPNFALSSKSPRGPKPPQSIAGDDDTRTPPSPPRSPRSLATTTTNTTLEVDSPLTKTEREIDELAAQLDLEVEAAQRKKEAEQKRKEEEEAARYAAEVARLEAETDRILAEQRKLDLARLQAQLSTPPQKPKRVILDKLTFLGRSKKSNTSGSQPPSTPSTIAPTIFTPDLSRSSSIEGSPPPERMSFIEPALKSDTPLSAINGGERRITVRCMSSTIHLEVTADTSPVDILKMTARMTRHDLDFDTTVIIECFIVLGLERKLRRYERIRDVMNSWDRDNENSLLITAAEATDNLKELELAGVPRTDEPVSGFTLQLYHSSRPGKWTKRFVTLLTTGQMFAAKRAECTISDKDSTSLCHLSDFDIYKPKESETKRNLKPPKRFCYAIKSQQKTVVFPNGENYVHFFSTDDVELADRFYELVHGWRSWYLVNRQVKLRTKEKPPQLTFNFDLSRPATSSGVSVMVPETPLLSAGSFMDESDFTKAIEESTKKLALEAQRNKSLAKRKPSTVSVAPTVRSEREFAPEGLLGQAYEKRKEEVVAEAKEEATKTDKEESPFTEGPNLLNGLASPVKEKEPEVEKPEVPEARSWFPSAAEHSARVRSPSIHQPRRPVTADASAQPPRKEAPAPLLNFPEPPRSRDGPRGPASAPGSRQGHGLRPPAGSPLINYATGGPPGMPPKSLGPPPPGGPPPPPSVRGRSRSTAGPISNGRRGPPPEDLPPMPPMGPHGSNGPRRPGDRMPRPPRDGPPHDGPPRDGPSRDGPSRDGPPRDGPPRDGPPRDGPRDGPPRGRDPRHHQEPRHQEPRHQDPRHQDRHHDRHDRHDRHPHHPERPQEGRRPEPLVNHAR</sequence>
<evidence type="ECO:0000313" key="2">
    <source>
        <dbReference type="EMBL" id="KAK5993441.1"/>
    </source>
</evidence>
<evidence type="ECO:0000313" key="3">
    <source>
        <dbReference type="Proteomes" id="UP001338125"/>
    </source>
</evidence>
<feature type="compositionally biased region" description="Basic and acidic residues" evidence="1">
    <location>
        <begin position="615"/>
        <end position="631"/>
    </location>
</feature>
<feature type="region of interest" description="Disordered" evidence="1">
    <location>
        <begin position="1"/>
        <end position="133"/>
    </location>
</feature>
<feature type="region of interest" description="Disordered" evidence="1">
    <location>
        <begin position="573"/>
        <end position="600"/>
    </location>
</feature>
<dbReference type="Proteomes" id="UP001338125">
    <property type="component" value="Unassembled WGS sequence"/>
</dbReference>
<feature type="compositionally biased region" description="Basic and acidic residues" evidence="1">
    <location>
        <begin position="810"/>
        <end position="890"/>
    </location>
</feature>
<dbReference type="InterPro" id="IPR011993">
    <property type="entry name" value="PH-like_dom_sf"/>
</dbReference>
<dbReference type="SUPFAM" id="SSF54236">
    <property type="entry name" value="Ubiquitin-like"/>
    <property type="match status" value="1"/>
</dbReference>
<evidence type="ECO:0000256" key="1">
    <source>
        <dbReference type="SAM" id="MobiDB-lite"/>
    </source>
</evidence>
<dbReference type="InterPro" id="IPR029071">
    <property type="entry name" value="Ubiquitin-like_domsf"/>
</dbReference>
<dbReference type="Gene3D" id="2.30.29.30">
    <property type="entry name" value="Pleckstrin-homology domain (PH domain)/Phosphotyrosine-binding domain (PTB)"/>
    <property type="match status" value="1"/>
</dbReference>
<feature type="compositionally biased region" description="Basic residues" evidence="1">
    <location>
        <begin position="891"/>
        <end position="903"/>
    </location>
</feature>
<feature type="compositionally biased region" description="Low complexity" evidence="1">
    <location>
        <begin position="112"/>
        <end position="123"/>
    </location>
</feature>
<dbReference type="EMBL" id="JAVFKD010000012">
    <property type="protein sequence ID" value="KAK5993441.1"/>
    <property type="molecule type" value="Genomic_DNA"/>
</dbReference>
<protein>
    <recommendedName>
        <fullName evidence="4">PH domain-containing protein</fullName>
    </recommendedName>
</protein>
<feature type="region of interest" description="Disordered" evidence="1">
    <location>
        <begin position="221"/>
        <end position="268"/>
    </location>
</feature>
<accession>A0ABR0SNX3</accession>
<feature type="compositionally biased region" description="Basic and acidic residues" evidence="1">
    <location>
        <begin position="647"/>
        <end position="661"/>
    </location>
</feature>
<proteinExistence type="predicted"/>
<name>A0ABR0SNX3_9HYPO</name>
<feature type="compositionally biased region" description="Pro residues" evidence="1">
    <location>
        <begin position="68"/>
        <end position="78"/>
    </location>
</feature>
<dbReference type="PANTHER" id="PTHR38700">
    <property type="entry name" value="YALI0E22418P"/>
    <property type="match status" value="1"/>
</dbReference>
<dbReference type="Gene3D" id="3.10.20.90">
    <property type="entry name" value="Phosphatidylinositol 3-kinase Catalytic Subunit, Chain A, domain 1"/>
    <property type="match status" value="1"/>
</dbReference>
<keyword evidence="3" id="KW-1185">Reference proteome</keyword>
<comment type="caution">
    <text evidence="2">The sequence shown here is derived from an EMBL/GenBank/DDBJ whole genome shotgun (WGS) entry which is preliminary data.</text>
</comment>
<feature type="compositionally biased region" description="Basic and acidic residues" evidence="1">
    <location>
        <begin position="904"/>
        <end position="914"/>
    </location>
</feature>
<feature type="region of interest" description="Disordered" evidence="1">
    <location>
        <begin position="615"/>
        <end position="921"/>
    </location>
</feature>
<organism evidence="2 3">
    <name type="scientific">Cladobotryum mycophilum</name>
    <dbReference type="NCBI Taxonomy" id="491253"/>
    <lineage>
        <taxon>Eukaryota</taxon>
        <taxon>Fungi</taxon>
        <taxon>Dikarya</taxon>
        <taxon>Ascomycota</taxon>
        <taxon>Pezizomycotina</taxon>
        <taxon>Sordariomycetes</taxon>
        <taxon>Hypocreomycetidae</taxon>
        <taxon>Hypocreales</taxon>
        <taxon>Hypocreaceae</taxon>
        <taxon>Cladobotryum</taxon>
    </lineage>
</organism>
<feature type="compositionally biased region" description="Pro residues" evidence="1">
    <location>
        <begin position="750"/>
        <end position="770"/>
    </location>
</feature>
<gene>
    <name evidence="2" type="ORF">PT974_06872</name>
</gene>